<accession>A0A7J9DJX4</accession>
<comment type="caution">
    <text evidence="4">The sequence shown here is derived from an EMBL/GenBank/DDBJ whole genome shotgun (WGS) entry which is preliminary data.</text>
</comment>
<dbReference type="EMBL" id="JABEZW010000003">
    <property type="protein sequence ID" value="MBA0761023.1"/>
    <property type="molecule type" value="Genomic_DNA"/>
</dbReference>
<evidence type="ECO:0000256" key="1">
    <source>
        <dbReference type="ARBA" id="ARBA00009995"/>
    </source>
</evidence>
<dbReference type="AlphaFoldDB" id="A0A7J9DJX4"/>
<dbReference type="InterPro" id="IPR002213">
    <property type="entry name" value="UDP_glucos_trans"/>
</dbReference>
<evidence type="ECO:0000313" key="4">
    <source>
        <dbReference type="EMBL" id="MBA0761023.1"/>
    </source>
</evidence>
<dbReference type="PANTHER" id="PTHR11926:SF1365">
    <property type="entry name" value="GLYCOSYLTRANSFERASE"/>
    <property type="match status" value="1"/>
</dbReference>
<evidence type="ECO:0000256" key="3">
    <source>
        <dbReference type="ARBA" id="ARBA00022679"/>
    </source>
</evidence>
<protein>
    <submittedName>
        <fullName evidence="4">Uncharacterized protein</fullName>
    </submittedName>
</protein>
<dbReference type="Pfam" id="PF00201">
    <property type="entry name" value="UDPGT"/>
    <property type="match status" value="1"/>
</dbReference>
<evidence type="ECO:0000256" key="2">
    <source>
        <dbReference type="ARBA" id="ARBA00022676"/>
    </source>
</evidence>
<dbReference type="GO" id="GO:0080043">
    <property type="term" value="F:quercetin 3-O-glucosyltransferase activity"/>
    <property type="evidence" value="ECO:0007669"/>
    <property type="project" value="TreeGrafter"/>
</dbReference>
<keyword evidence="5" id="KW-1185">Reference proteome</keyword>
<reference evidence="4 5" key="1">
    <citation type="journal article" date="2019" name="Genome Biol. Evol.">
        <title>Insights into the evolution of the New World diploid cottons (Gossypium, subgenus Houzingenia) based on genome sequencing.</title>
        <authorList>
            <person name="Grover C.E."/>
            <person name="Arick M.A. 2nd"/>
            <person name="Thrash A."/>
            <person name="Conover J.L."/>
            <person name="Sanders W.S."/>
            <person name="Peterson D.G."/>
            <person name="Frelichowski J.E."/>
            <person name="Scheffler J.A."/>
            <person name="Scheffler B.E."/>
            <person name="Wendel J.F."/>
        </authorList>
    </citation>
    <scope>NUCLEOTIDE SEQUENCE [LARGE SCALE GENOMIC DNA]</scope>
    <source>
        <strain evidence="4">8</strain>
        <tissue evidence="4">Leaf</tissue>
    </source>
</reference>
<proteinExistence type="inferred from homology"/>
<keyword evidence="2" id="KW-0328">Glycosyltransferase</keyword>
<dbReference type="Proteomes" id="UP000593568">
    <property type="component" value="Unassembled WGS sequence"/>
</dbReference>
<dbReference type="PANTHER" id="PTHR11926">
    <property type="entry name" value="GLUCOSYL/GLUCURONOSYL TRANSFERASES"/>
    <property type="match status" value="1"/>
</dbReference>
<organism evidence="4 5">
    <name type="scientific">Gossypium trilobum</name>
    <dbReference type="NCBI Taxonomy" id="34281"/>
    <lineage>
        <taxon>Eukaryota</taxon>
        <taxon>Viridiplantae</taxon>
        <taxon>Streptophyta</taxon>
        <taxon>Embryophyta</taxon>
        <taxon>Tracheophyta</taxon>
        <taxon>Spermatophyta</taxon>
        <taxon>Magnoliopsida</taxon>
        <taxon>eudicotyledons</taxon>
        <taxon>Gunneridae</taxon>
        <taxon>Pentapetalae</taxon>
        <taxon>rosids</taxon>
        <taxon>malvids</taxon>
        <taxon>Malvales</taxon>
        <taxon>Malvaceae</taxon>
        <taxon>Malvoideae</taxon>
        <taxon>Gossypium</taxon>
    </lineage>
</organism>
<sequence length="249" mass="28431">MKQNRDEIAKKFKVLTCTHSVVSDAIFTRTLQQNRLLAVFFRPIAAFLSAAKTIHGARPFVSQSCASRRLEVFQLLSTDSIQLIPGIVQDRPVVRFGKDGVVRIHVKNHYCHVGEASQGICIGMTNFKHPFLWIVRPDIMMGDSAILDEEFLEEIKDRGLITSWCNQYEVLSHPSVGVFLTHCGWNSTLKAILRENIEFLVKEVMERREGKKMKENTLEWKKKAEEATGVEGLSYCNFDKFVKEAFKHG</sequence>
<evidence type="ECO:0000313" key="5">
    <source>
        <dbReference type="Proteomes" id="UP000593568"/>
    </source>
</evidence>
<keyword evidence="3" id="KW-0808">Transferase</keyword>
<name>A0A7J9DJX4_9ROSI</name>
<dbReference type="SUPFAM" id="SSF53756">
    <property type="entry name" value="UDP-Glycosyltransferase/glycogen phosphorylase"/>
    <property type="match status" value="1"/>
</dbReference>
<gene>
    <name evidence="4" type="ORF">Gotri_023725</name>
</gene>
<comment type="similarity">
    <text evidence="1">Belongs to the UDP-glycosyltransferase family.</text>
</comment>
<dbReference type="Gene3D" id="3.40.50.2000">
    <property type="entry name" value="Glycogen Phosphorylase B"/>
    <property type="match status" value="1"/>
</dbReference>
<dbReference type="GO" id="GO:0080044">
    <property type="term" value="F:quercetin 7-O-glucosyltransferase activity"/>
    <property type="evidence" value="ECO:0007669"/>
    <property type="project" value="TreeGrafter"/>
</dbReference>